<organism evidence="2 3">
    <name type="scientific">Fasciola hepatica</name>
    <name type="common">Liver fluke</name>
    <dbReference type="NCBI Taxonomy" id="6192"/>
    <lineage>
        <taxon>Eukaryota</taxon>
        <taxon>Metazoa</taxon>
        <taxon>Spiralia</taxon>
        <taxon>Lophotrochozoa</taxon>
        <taxon>Platyhelminthes</taxon>
        <taxon>Trematoda</taxon>
        <taxon>Digenea</taxon>
        <taxon>Plagiorchiida</taxon>
        <taxon>Echinostomata</taxon>
        <taxon>Echinostomatoidea</taxon>
        <taxon>Fasciolidae</taxon>
        <taxon>Fasciola</taxon>
    </lineage>
</organism>
<dbReference type="Proteomes" id="UP000230066">
    <property type="component" value="Unassembled WGS sequence"/>
</dbReference>
<protein>
    <submittedName>
        <fullName evidence="2">Uncharacterized protein</fullName>
    </submittedName>
</protein>
<dbReference type="AlphaFoldDB" id="A0A4E0RUR8"/>
<dbReference type="EMBL" id="JXXN02016560">
    <property type="protein sequence ID" value="THD18080.1"/>
    <property type="molecule type" value="Genomic_DNA"/>
</dbReference>
<comment type="caution">
    <text evidence="2">The sequence shown here is derived from an EMBL/GenBank/DDBJ whole genome shotgun (WGS) entry which is preliminary data.</text>
</comment>
<feature type="signal peptide" evidence="1">
    <location>
        <begin position="1"/>
        <end position="25"/>
    </location>
</feature>
<evidence type="ECO:0000313" key="2">
    <source>
        <dbReference type="EMBL" id="THD18080.1"/>
    </source>
</evidence>
<keyword evidence="3" id="KW-1185">Reference proteome</keyword>
<evidence type="ECO:0000313" key="3">
    <source>
        <dbReference type="Proteomes" id="UP000230066"/>
    </source>
</evidence>
<accession>A0A4E0RUR8</accession>
<keyword evidence="1" id="KW-0732">Signal</keyword>
<evidence type="ECO:0000256" key="1">
    <source>
        <dbReference type="SAM" id="SignalP"/>
    </source>
</evidence>
<feature type="chain" id="PRO_5020037050" evidence="1">
    <location>
        <begin position="26"/>
        <end position="151"/>
    </location>
</feature>
<name>A0A4E0RUR8_FASHE</name>
<sequence>MISSCFVTAIQVLILFTLSSPCVRASTFTGSMFEVQISTKLPVKDWVKEAKKDSDPFSLWDPTCFKFVSAIKSVDNQLKEALYTCHSVPGGDENTRLKIYLFIPPERLAPEKQEPCLRAAYKKAFDDWKAGVSANFQIRPEQVQFSCELSV</sequence>
<reference evidence="2" key="1">
    <citation type="submission" date="2019-03" db="EMBL/GenBank/DDBJ databases">
        <title>Improved annotation for the trematode Fasciola hepatica.</title>
        <authorList>
            <person name="Choi Y.-J."/>
            <person name="Martin J."/>
            <person name="Mitreva M."/>
        </authorList>
    </citation>
    <scope>NUCLEOTIDE SEQUENCE [LARGE SCALE GENOMIC DNA]</scope>
</reference>
<gene>
    <name evidence="2" type="ORF">D915_011011</name>
</gene>
<proteinExistence type="predicted"/>